<gene>
    <name evidence="2" type="ORF">LVJ94_20775</name>
</gene>
<sequence>MVDIKVIGARSGNLEIAVRVAGHPDRPAIVLIHGWPQSSRAFSRVMQHLADEFYVLAPDLPGVGASRVPAASGSKSLLARHVRDVVQACGARRVVVAGHDVGGMIAFAYVRGFAAELEGVVIVNTVIPGLEPAWSKVLSNPYVWHFAFHSIPKMPEVLVSGHQRPYFDFFFDAISRTPKAITDEARDAYARDYGHVEALRAGFDWYRAMSKDAEENAKRIEVTTPVLNVRGDADPGPMRDYLEGLSASGLTHVRGETLEGSGHFAAEEAPEALARLLRIFARDCVGAV</sequence>
<keyword evidence="2" id="KW-0378">Hydrolase</keyword>
<dbReference type="InterPro" id="IPR029058">
    <property type="entry name" value="AB_hydrolase_fold"/>
</dbReference>
<dbReference type="RefSeq" id="WP_394839324.1">
    <property type="nucleotide sequence ID" value="NZ_CP089929.1"/>
</dbReference>
<evidence type="ECO:0000313" key="3">
    <source>
        <dbReference type="Proteomes" id="UP001374803"/>
    </source>
</evidence>
<evidence type="ECO:0000259" key="1">
    <source>
        <dbReference type="Pfam" id="PF00561"/>
    </source>
</evidence>
<dbReference type="PANTHER" id="PTHR43798:SF33">
    <property type="entry name" value="HYDROLASE, PUTATIVE (AFU_ORTHOLOGUE AFUA_2G14860)-RELATED"/>
    <property type="match status" value="1"/>
</dbReference>
<dbReference type="InterPro" id="IPR000073">
    <property type="entry name" value="AB_hydrolase_1"/>
</dbReference>
<dbReference type="InterPro" id="IPR050266">
    <property type="entry name" value="AB_hydrolase_sf"/>
</dbReference>
<accession>A0ABZ2LFE8</accession>
<dbReference type="GO" id="GO:0016787">
    <property type="term" value="F:hydrolase activity"/>
    <property type="evidence" value="ECO:0007669"/>
    <property type="project" value="UniProtKB-KW"/>
</dbReference>
<dbReference type="PRINTS" id="PR00412">
    <property type="entry name" value="EPOXHYDRLASE"/>
</dbReference>
<name>A0ABZ2LFE8_9BACT</name>
<dbReference type="SUPFAM" id="SSF53474">
    <property type="entry name" value="alpha/beta-Hydrolases"/>
    <property type="match status" value="1"/>
</dbReference>
<dbReference type="EMBL" id="CP089983">
    <property type="protein sequence ID" value="WXB09651.1"/>
    <property type="molecule type" value="Genomic_DNA"/>
</dbReference>
<dbReference type="Proteomes" id="UP001374803">
    <property type="component" value="Chromosome"/>
</dbReference>
<dbReference type="InterPro" id="IPR000639">
    <property type="entry name" value="Epox_hydrolase-like"/>
</dbReference>
<organism evidence="2 3">
    <name type="scientific">Pendulispora rubella</name>
    <dbReference type="NCBI Taxonomy" id="2741070"/>
    <lineage>
        <taxon>Bacteria</taxon>
        <taxon>Pseudomonadati</taxon>
        <taxon>Myxococcota</taxon>
        <taxon>Myxococcia</taxon>
        <taxon>Myxococcales</taxon>
        <taxon>Sorangiineae</taxon>
        <taxon>Pendulisporaceae</taxon>
        <taxon>Pendulispora</taxon>
    </lineage>
</organism>
<feature type="domain" description="AB hydrolase-1" evidence="1">
    <location>
        <begin position="27"/>
        <end position="269"/>
    </location>
</feature>
<protein>
    <submittedName>
        <fullName evidence="2">Alpha/beta hydrolase</fullName>
    </submittedName>
</protein>
<dbReference type="Pfam" id="PF00561">
    <property type="entry name" value="Abhydrolase_1"/>
    <property type="match status" value="1"/>
</dbReference>
<reference evidence="2" key="1">
    <citation type="submission" date="2021-12" db="EMBL/GenBank/DDBJ databases">
        <title>Discovery of the Pendulisporaceae a myxobacterial family with distinct sporulation behavior and unique specialized metabolism.</title>
        <authorList>
            <person name="Garcia R."/>
            <person name="Popoff A."/>
            <person name="Bader C.D."/>
            <person name="Loehr J."/>
            <person name="Walesch S."/>
            <person name="Walt C."/>
            <person name="Boldt J."/>
            <person name="Bunk B."/>
            <person name="Haeckl F.J.F.P.J."/>
            <person name="Gunesch A.P."/>
            <person name="Birkelbach J."/>
            <person name="Nuebel U."/>
            <person name="Pietschmann T."/>
            <person name="Bach T."/>
            <person name="Mueller R."/>
        </authorList>
    </citation>
    <scope>NUCLEOTIDE SEQUENCE</scope>
    <source>
        <strain evidence="2">MSr11367</strain>
    </source>
</reference>
<dbReference type="Gene3D" id="3.40.50.1820">
    <property type="entry name" value="alpha/beta hydrolase"/>
    <property type="match status" value="1"/>
</dbReference>
<keyword evidence="3" id="KW-1185">Reference proteome</keyword>
<dbReference type="PANTHER" id="PTHR43798">
    <property type="entry name" value="MONOACYLGLYCEROL LIPASE"/>
    <property type="match status" value="1"/>
</dbReference>
<evidence type="ECO:0000313" key="2">
    <source>
        <dbReference type="EMBL" id="WXB09651.1"/>
    </source>
</evidence>
<proteinExistence type="predicted"/>